<dbReference type="InterPro" id="IPR001841">
    <property type="entry name" value="Znf_RING"/>
</dbReference>
<dbReference type="PROSITE" id="PS50089">
    <property type="entry name" value="ZF_RING_2"/>
    <property type="match status" value="1"/>
</dbReference>
<dbReference type="SUPFAM" id="SSF57850">
    <property type="entry name" value="RING/U-box"/>
    <property type="match status" value="2"/>
</dbReference>
<dbReference type="InterPro" id="IPR017907">
    <property type="entry name" value="Znf_RING_CS"/>
</dbReference>
<dbReference type="KEGG" id="obi:106870389"/>
<feature type="domain" description="U-box" evidence="7">
    <location>
        <begin position="243"/>
        <end position="323"/>
    </location>
</feature>
<dbReference type="InterPro" id="IPR003613">
    <property type="entry name" value="Ubox_domain"/>
</dbReference>
<feature type="compositionally biased region" description="Polar residues" evidence="5">
    <location>
        <begin position="448"/>
        <end position="457"/>
    </location>
</feature>
<organism evidence="8">
    <name type="scientific">Octopus bimaculoides</name>
    <name type="common">California two-spotted octopus</name>
    <dbReference type="NCBI Taxonomy" id="37653"/>
    <lineage>
        <taxon>Eukaryota</taxon>
        <taxon>Metazoa</taxon>
        <taxon>Spiralia</taxon>
        <taxon>Lophotrochozoa</taxon>
        <taxon>Mollusca</taxon>
        <taxon>Cephalopoda</taxon>
        <taxon>Coleoidea</taxon>
        <taxon>Octopodiformes</taxon>
        <taxon>Octopoda</taxon>
        <taxon>Incirrata</taxon>
        <taxon>Octopodidae</taxon>
        <taxon>Octopus</taxon>
    </lineage>
</organism>
<dbReference type="STRING" id="37653.A0A0L8HJ20"/>
<evidence type="ECO:0000256" key="5">
    <source>
        <dbReference type="SAM" id="MobiDB-lite"/>
    </source>
</evidence>
<evidence type="ECO:0000256" key="1">
    <source>
        <dbReference type="ARBA" id="ARBA00022723"/>
    </source>
</evidence>
<accession>A0A0L8HJ20</accession>
<dbReference type="EMBL" id="KQ418018">
    <property type="protein sequence ID" value="KOF89263.1"/>
    <property type="molecule type" value="Genomic_DNA"/>
</dbReference>
<evidence type="ECO:0000256" key="2">
    <source>
        <dbReference type="ARBA" id="ARBA00022771"/>
    </source>
</evidence>
<feature type="region of interest" description="Disordered" evidence="5">
    <location>
        <begin position="434"/>
        <end position="457"/>
    </location>
</feature>
<dbReference type="InterPro" id="IPR013083">
    <property type="entry name" value="Znf_RING/FYVE/PHD"/>
</dbReference>
<evidence type="ECO:0008006" key="9">
    <source>
        <dbReference type="Google" id="ProtNLM"/>
    </source>
</evidence>
<dbReference type="InterPro" id="IPR039847">
    <property type="entry name" value="Ubox5"/>
</dbReference>
<dbReference type="CDD" id="cd16660">
    <property type="entry name" value="RING-Ubox_RNF37"/>
    <property type="match status" value="1"/>
</dbReference>
<protein>
    <recommendedName>
        <fullName evidence="9">U-box domain-containing protein</fullName>
    </recommendedName>
</protein>
<dbReference type="SMART" id="SM00184">
    <property type="entry name" value="RING"/>
    <property type="match status" value="1"/>
</dbReference>
<keyword evidence="1" id="KW-0479">Metal-binding</keyword>
<sequence>MLVNLCHSSLKPAIVCNKPTYDGYEVNNLIQQTSYRNQGFMVERFIKPPVTITLKFPCNVEIFKICINPFVGRQKSLGFEVHTKSEAVIDSWLMNSSLTPSVNTDGIFVPVGRTLLKEAKMFCFRNYSFKGQQEIPSTMSCQLELPLKHHQQKSLTFVSHVSLRITQTEGSSVPCIGKLEIWAKPVSNSVTNLVSKVYSCFKEHLLNDQVCEKDTVTKDDFINQNPASSLPTNSNSFNLNGVDVPEDFLDPITCEIMTMPMLLPSGQSVDQSTLVNYNNAESKWGRTPNNLFTSIKFTSNYKPVPNTSLKVRIDKFLLDNSQQLSDVPRTIGRASDIQNQGLSIENKDWVQPARLRADSRKTCSQTFLQHGNSSTKLKESCSSLNKHQNMAASSLNGHIKSHTKHENISNSFAQSRTTDGKNFQMLTPGLKRKTLSSSKTDDDVGNTVKRQQTSESVQVIRDSHENDLNQSLEAALSRTLSTLPSFSTPVMNSKEIIVKKCAICQISNEAHLYVLPCTHILCRKCLNSNYRNENGTMKYFCLQCKDSYNSKEIQRLYD</sequence>
<gene>
    <name evidence="8" type="ORF">OCBIM_22013394mg</name>
</gene>
<dbReference type="InterPro" id="IPR039925">
    <property type="entry name" value="RNF37_RING-Ubox"/>
</dbReference>
<dbReference type="AlphaFoldDB" id="A0A0L8HJ20"/>
<dbReference type="SMART" id="SM00504">
    <property type="entry name" value="Ubox"/>
    <property type="match status" value="1"/>
</dbReference>
<keyword evidence="2 4" id="KW-0863">Zinc-finger</keyword>
<proteinExistence type="predicted"/>
<dbReference type="GO" id="GO:0005634">
    <property type="term" value="C:nucleus"/>
    <property type="evidence" value="ECO:0007669"/>
    <property type="project" value="TreeGrafter"/>
</dbReference>
<dbReference type="PANTHER" id="PTHR13492">
    <property type="entry name" value="RING FINGER PROTEIN 37"/>
    <property type="match status" value="1"/>
</dbReference>
<dbReference type="GO" id="GO:0008270">
    <property type="term" value="F:zinc ion binding"/>
    <property type="evidence" value="ECO:0007669"/>
    <property type="project" value="UniProtKB-KW"/>
</dbReference>
<feature type="domain" description="RING-type" evidence="6">
    <location>
        <begin position="501"/>
        <end position="545"/>
    </location>
</feature>
<name>A0A0L8HJ20_OCTBM</name>
<evidence type="ECO:0000256" key="4">
    <source>
        <dbReference type="PROSITE-ProRule" id="PRU00175"/>
    </source>
</evidence>
<evidence type="ECO:0000256" key="3">
    <source>
        <dbReference type="ARBA" id="ARBA00022833"/>
    </source>
</evidence>
<dbReference type="PROSITE" id="PS51698">
    <property type="entry name" value="U_BOX"/>
    <property type="match status" value="1"/>
</dbReference>
<reference evidence="8" key="1">
    <citation type="submission" date="2015-07" db="EMBL/GenBank/DDBJ databases">
        <title>MeaNS - Measles Nucleotide Surveillance Program.</title>
        <authorList>
            <person name="Tran T."/>
            <person name="Druce J."/>
        </authorList>
    </citation>
    <scope>NUCLEOTIDE SEQUENCE</scope>
    <source>
        <strain evidence="8">UCB-OBI-ISO-001</strain>
        <tissue evidence="8">Gonad</tissue>
    </source>
</reference>
<dbReference type="Pfam" id="PF19318">
    <property type="entry name" value="DUF5918"/>
    <property type="match status" value="1"/>
</dbReference>
<dbReference type="PROSITE" id="PS00518">
    <property type="entry name" value="ZF_RING_1"/>
    <property type="match status" value="1"/>
</dbReference>
<dbReference type="GO" id="GO:0034450">
    <property type="term" value="F:ubiquitin-ubiquitin ligase activity"/>
    <property type="evidence" value="ECO:0007669"/>
    <property type="project" value="TreeGrafter"/>
</dbReference>
<dbReference type="OMA" id="FKKEPMY"/>
<dbReference type="Pfam" id="PF04564">
    <property type="entry name" value="U-box"/>
    <property type="match status" value="1"/>
</dbReference>
<dbReference type="OrthoDB" id="20295at2759"/>
<dbReference type="GO" id="GO:0031625">
    <property type="term" value="F:ubiquitin protein ligase binding"/>
    <property type="evidence" value="ECO:0007669"/>
    <property type="project" value="TreeGrafter"/>
</dbReference>
<dbReference type="Gene3D" id="3.30.40.10">
    <property type="entry name" value="Zinc/RING finger domain, C3HC4 (zinc finger)"/>
    <property type="match status" value="2"/>
</dbReference>
<dbReference type="PANTHER" id="PTHR13492:SF2">
    <property type="entry name" value="RING FINGER PROTEIN 37"/>
    <property type="match status" value="1"/>
</dbReference>
<dbReference type="GO" id="GO:0000209">
    <property type="term" value="P:protein polyubiquitination"/>
    <property type="evidence" value="ECO:0007669"/>
    <property type="project" value="TreeGrafter"/>
</dbReference>
<keyword evidence="3" id="KW-0862">Zinc</keyword>
<evidence type="ECO:0000259" key="7">
    <source>
        <dbReference type="PROSITE" id="PS51698"/>
    </source>
</evidence>
<evidence type="ECO:0000259" key="6">
    <source>
        <dbReference type="PROSITE" id="PS50089"/>
    </source>
</evidence>
<evidence type="ECO:0000313" key="8">
    <source>
        <dbReference type="EMBL" id="KOF89263.1"/>
    </source>
</evidence>
<dbReference type="InterPro" id="IPR045696">
    <property type="entry name" value="Ubox5_N"/>
</dbReference>